<proteinExistence type="predicted"/>
<name>A0AAV7T3W4_PLEWA</name>
<reference evidence="1" key="1">
    <citation type="journal article" date="2022" name="bioRxiv">
        <title>Sequencing and chromosome-scale assembly of the giantPleurodeles waltlgenome.</title>
        <authorList>
            <person name="Brown T."/>
            <person name="Elewa A."/>
            <person name="Iarovenko S."/>
            <person name="Subramanian E."/>
            <person name="Araus A.J."/>
            <person name="Petzold A."/>
            <person name="Susuki M."/>
            <person name="Suzuki K.-i.T."/>
            <person name="Hayashi T."/>
            <person name="Toyoda A."/>
            <person name="Oliveira C."/>
            <person name="Osipova E."/>
            <person name="Leigh N.D."/>
            <person name="Simon A."/>
            <person name="Yun M.H."/>
        </authorList>
    </citation>
    <scope>NUCLEOTIDE SEQUENCE</scope>
    <source>
        <strain evidence="1">20211129_DDA</strain>
        <tissue evidence="1">Liver</tissue>
    </source>
</reference>
<evidence type="ECO:0000313" key="1">
    <source>
        <dbReference type="EMBL" id="KAJ1170976.1"/>
    </source>
</evidence>
<protein>
    <submittedName>
        <fullName evidence="1">Uncharacterized protein</fullName>
    </submittedName>
</protein>
<dbReference type="AlphaFoldDB" id="A0AAV7T3W4"/>
<sequence length="103" mass="10900">MPRGPHGRRAWAGPKSYVAGEAVVVQISESWPGVVRELTHETRAAECGPSSMLDYLLTSRPIRIKDGRDVGGGARGRISGAGEMRLAVLAAAPRGPYCLMAGK</sequence>
<dbReference type="EMBL" id="JANPWB010000007">
    <property type="protein sequence ID" value="KAJ1170976.1"/>
    <property type="molecule type" value="Genomic_DNA"/>
</dbReference>
<organism evidence="1 2">
    <name type="scientific">Pleurodeles waltl</name>
    <name type="common">Iberian ribbed newt</name>
    <dbReference type="NCBI Taxonomy" id="8319"/>
    <lineage>
        <taxon>Eukaryota</taxon>
        <taxon>Metazoa</taxon>
        <taxon>Chordata</taxon>
        <taxon>Craniata</taxon>
        <taxon>Vertebrata</taxon>
        <taxon>Euteleostomi</taxon>
        <taxon>Amphibia</taxon>
        <taxon>Batrachia</taxon>
        <taxon>Caudata</taxon>
        <taxon>Salamandroidea</taxon>
        <taxon>Salamandridae</taxon>
        <taxon>Pleurodelinae</taxon>
        <taxon>Pleurodeles</taxon>
    </lineage>
</organism>
<keyword evidence="2" id="KW-1185">Reference proteome</keyword>
<evidence type="ECO:0000313" key="2">
    <source>
        <dbReference type="Proteomes" id="UP001066276"/>
    </source>
</evidence>
<dbReference type="Proteomes" id="UP001066276">
    <property type="component" value="Chromosome 4_1"/>
</dbReference>
<gene>
    <name evidence="1" type="ORF">NDU88_002847</name>
</gene>
<accession>A0AAV7T3W4</accession>
<comment type="caution">
    <text evidence="1">The sequence shown here is derived from an EMBL/GenBank/DDBJ whole genome shotgun (WGS) entry which is preliminary data.</text>
</comment>